<name>A0ACB8QUE0_9AGAM</name>
<organism evidence="1 2">
    <name type="scientific">Vararia minispora EC-137</name>
    <dbReference type="NCBI Taxonomy" id="1314806"/>
    <lineage>
        <taxon>Eukaryota</taxon>
        <taxon>Fungi</taxon>
        <taxon>Dikarya</taxon>
        <taxon>Basidiomycota</taxon>
        <taxon>Agaricomycotina</taxon>
        <taxon>Agaricomycetes</taxon>
        <taxon>Russulales</taxon>
        <taxon>Lachnocladiaceae</taxon>
        <taxon>Vararia</taxon>
    </lineage>
</organism>
<sequence>MTTPKAQVTTSNDLQAHLYHAFLNHSLPDVSLRVTGGSWSATYKLHRVVLIQSGFFRSLFTGGFAESSSLALNSLTPKDEIDVVFDDTNITRAGTSLAFCIARLYGGGPQLYQDPATVATPCQPLTASWPRPAPESHVPEDHHPATPRFLMSLIAAAAYLSIPSILSTALALLLRSVGPFTVVPYLSFATGNGIGLRQPSDSEPAVGLESVAISRSREQEGMSIPSATRKETSEVLAESFETISLSHSPEDANFSEEEGKKEDPADQSTYSDSEEPQNLYLRYGAMSDKIGQAATCWLARWGPDMLVYEVQVAKASGFQHPSASPSSPNSPSRPSTAPGSSSPSPLHKSSSSTSRIAVSVFTSLLPPVVPVIWRRGGLSASWIRALVSSDTLFVKGEKERYELAKTIVELRRSQGIDEEEEKEFAKMFAEGIYYSNMLVEDLVLISQDISPTTKRPYVPRSLVQAAHWSHSILRHTICHPKSSPPSSPSPNSTAQDHELGIVRSTRDLAQDIAAQDIDSEQPFWPIRTDVTERMGDTTGLEGASMDELFELDSVAVKTTSRTKRISPSEATFFGLANDRKPAGVVAASGSQDQRWTPHPPFRFAAEFWDVDALREKQRLHSHTIWYSGSLYNLYVQLVRRPGKDPQLGVYLHRQSSVDPLPPTSAPYGLPLPERGTRPRGISVSTAMTHSPSMHYSFSGLPMPPPNSRSNTPVPGSPTFSSPLTEMRHSSSSPVPAGLPATAPAVGPVQPYRDPRPQVAAYFTVACPSTTGTALTRFTSGPDVFAVSQSWGWKSSTMLRQEEFQEMEHTEAQGLCTREMSVRVTVVIGVV</sequence>
<reference evidence="1" key="2">
    <citation type="journal article" date="2022" name="New Phytol.">
        <title>Evolutionary transition to the ectomycorrhizal habit in the genomes of a hyperdiverse lineage of mushroom-forming fungi.</title>
        <authorList>
            <person name="Looney B."/>
            <person name="Miyauchi S."/>
            <person name="Morin E."/>
            <person name="Drula E."/>
            <person name="Courty P.E."/>
            <person name="Kohler A."/>
            <person name="Kuo A."/>
            <person name="LaButti K."/>
            <person name="Pangilinan J."/>
            <person name="Lipzen A."/>
            <person name="Riley R."/>
            <person name="Andreopoulos W."/>
            <person name="He G."/>
            <person name="Johnson J."/>
            <person name="Nolan M."/>
            <person name="Tritt A."/>
            <person name="Barry K.W."/>
            <person name="Grigoriev I.V."/>
            <person name="Nagy L.G."/>
            <person name="Hibbett D."/>
            <person name="Henrissat B."/>
            <person name="Matheny P.B."/>
            <person name="Labbe J."/>
            <person name="Martin F.M."/>
        </authorList>
    </citation>
    <scope>NUCLEOTIDE SEQUENCE</scope>
    <source>
        <strain evidence="1">EC-137</strain>
    </source>
</reference>
<comment type="caution">
    <text evidence="1">The sequence shown here is derived from an EMBL/GenBank/DDBJ whole genome shotgun (WGS) entry which is preliminary data.</text>
</comment>
<dbReference type="Proteomes" id="UP000814128">
    <property type="component" value="Unassembled WGS sequence"/>
</dbReference>
<evidence type="ECO:0000313" key="2">
    <source>
        <dbReference type="Proteomes" id="UP000814128"/>
    </source>
</evidence>
<reference evidence="1" key="1">
    <citation type="submission" date="2021-02" db="EMBL/GenBank/DDBJ databases">
        <authorList>
            <consortium name="DOE Joint Genome Institute"/>
            <person name="Ahrendt S."/>
            <person name="Looney B.P."/>
            <person name="Miyauchi S."/>
            <person name="Morin E."/>
            <person name="Drula E."/>
            <person name="Courty P.E."/>
            <person name="Chicoki N."/>
            <person name="Fauchery L."/>
            <person name="Kohler A."/>
            <person name="Kuo A."/>
            <person name="Labutti K."/>
            <person name="Pangilinan J."/>
            <person name="Lipzen A."/>
            <person name="Riley R."/>
            <person name="Andreopoulos W."/>
            <person name="He G."/>
            <person name="Johnson J."/>
            <person name="Barry K.W."/>
            <person name="Grigoriev I.V."/>
            <person name="Nagy L."/>
            <person name="Hibbett D."/>
            <person name="Henrissat B."/>
            <person name="Matheny P.B."/>
            <person name="Labbe J."/>
            <person name="Martin F."/>
        </authorList>
    </citation>
    <scope>NUCLEOTIDE SEQUENCE</scope>
    <source>
        <strain evidence="1">EC-137</strain>
    </source>
</reference>
<proteinExistence type="predicted"/>
<protein>
    <submittedName>
        <fullName evidence="1">Uncharacterized protein</fullName>
    </submittedName>
</protein>
<keyword evidence="2" id="KW-1185">Reference proteome</keyword>
<accession>A0ACB8QUE0</accession>
<dbReference type="EMBL" id="MU273487">
    <property type="protein sequence ID" value="KAI0035240.1"/>
    <property type="molecule type" value="Genomic_DNA"/>
</dbReference>
<gene>
    <name evidence="1" type="ORF">K488DRAFT_43670</name>
</gene>
<evidence type="ECO:0000313" key="1">
    <source>
        <dbReference type="EMBL" id="KAI0035240.1"/>
    </source>
</evidence>